<organism evidence="2 3">
    <name type="scientific">Iamia majanohamensis</name>
    <dbReference type="NCBI Taxonomy" id="467976"/>
    <lineage>
        <taxon>Bacteria</taxon>
        <taxon>Bacillati</taxon>
        <taxon>Actinomycetota</taxon>
        <taxon>Acidimicrobiia</taxon>
        <taxon>Acidimicrobiales</taxon>
        <taxon>Iamiaceae</taxon>
        <taxon>Iamia</taxon>
    </lineage>
</organism>
<evidence type="ECO:0000259" key="1">
    <source>
        <dbReference type="Pfam" id="PF11695"/>
    </source>
</evidence>
<dbReference type="SUPFAM" id="SSF54909">
    <property type="entry name" value="Dimeric alpha+beta barrel"/>
    <property type="match status" value="1"/>
</dbReference>
<dbReference type="EMBL" id="CP116942">
    <property type="protein sequence ID" value="WCO66039.1"/>
    <property type="molecule type" value="Genomic_DNA"/>
</dbReference>
<proteinExistence type="predicted"/>
<dbReference type="RefSeq" id="WP_272735565.1">
    <property type="nucleotide sequence ID" value="NZ_CP116942.1"/>
</dbReference>
<dbReference type="KEGG" id="ima:PO878_16185"/>
<name>A0AAF0BV57_9ACTN</name>
<evidence type="ECO:0000313" key="3">
    <source>
        <dbReference type="Proteomes" id="UP001216390"/>
    </source>
</evidence>
<dbReference type="InterPro" id="IPR011008">
    <property type="entry name" value="Dimeric_a/b-barrel"/>
</dbReference>
<accession>A0AAF0BV57</accession>
<dbReference type="Proteomes" id="UP001216390">
    <property type="component" value="Chromosome"/>
</dbReference>
<evidence type="ECO:0000313" key="2">
    <source>
        <dbReference type="EMBL" id="WCO66039.1"/>
    </source>
</evidence>
<reference evidence="2" key="1">
    <citation type="submission" date="2023-01" db="EMBL/GenBank/DDBJ databases">
        <title>The diversity of Class Acidimicrobiia in South China Sea sediment environments and the proposal of Iamia marina sp. nov., a novel species of the genus Iamia.</title>
        <authorList>
            <person name="He Y."/>
            <person name="Tian X."/>
        </authorList>
    </citation>
    <scope>NUCLEOTIDE SEQUENCE</scope>
    <source>
        <strain evidence="2">DSM 19957</strain>
    </source>
</reference>
<dbReference type="AlphaFoldDB" id="A0AAF0BV57"/>
<sequence length="160" mass="18129">MHLAQLNVGRLRAPMEDPLIDDFRENLEPVNALAEASPGFVWRLQDEAGDATGIKVFDDDLEIVNLTVWESVEALADFVYRTGHTAFLRRRREWFEAPSQPILCLWWVPEGTIPAIDDAVVRLEHLRAHGPTPTAFTFRHRFDPGEETVVPGDDRDVCPA</sequence>
<dbReference type="InterPro" id="IPR021708">
    <property type="entry name" value="DUF3291"/>
</dbReference>
<keyword evidence="3" id="KW-1185">Reference proteome</keyword>
<gene>
    <name evidence="2" type="ORF">PO878_16185</name>
</gene>
<protein>
    <submittedName>
        <fullName evidence="2">DUF3291 domain-containing protein</fullName>
    </submittedName>
</protein>
<dbReference type="Pfam" id="PF11695">
    <property type="entry name" value="DUF3291"/>
    <property type="match status" value="1"/>
</dbReference>
<feature type="domain" description="DUF3291" evidence="1">
    <location>
        <begin position="3"/>
        <end position="140"/>
    </location>
</feature>